<name>A0ABQ5RWA2_9CHLO</name>
<keyword evidence="4" id="KW-1185">Reference proteome</keyword>
<feature type="compositionally biased region" description="Basic and acidic residues" evidence="2">
    <location>
        <begin position="377"/>
        <end position="398"/>
    </location>
</feature>
<evidence type="ECO:0000313" key="4">
    <source>
        <dbReference type="Proteomes" id="UP001165090"/>
    </source>
</evidence>
<comment type="caution">
    <text evidence="3">The sequence shown here is derived from an EMBL/GenBank/DDBJ whole genome shotgun (WGS) entry which is preliminary data.</text>
</comment>
<dbReference type="PANTHER" id="PTHR31353">
    <property type="entry name" value="FAM98"/>
    <property type="match status" value="1"/>
</dbReference>
<dbReference type="PANTHER" id="PTHR31353:SF1">
    <property type="entry name" value="PROTEIN FAM98B"/>
    <property type="match status" value="1"/>
</dbReference>
<dbReference type="InterPro" id="IPR018797">
    <property type="entry name" value="FAM98"/>
</dbReference>
<feature type="region of interest" description="Disordered" evidence="2">
    <location>
        <begin position="376"/>
        <end position="460"/>
    </location>
</feature>
<gene>
    <name evidence="3" type="ORF">VaNZ11_003833</name>
</gene>
<accession>A0ABQ5RWA2</accession>
<evidence type="ECO:0000256" key="2">
    <source>
        <dbReference type="SAM" id="MobiDB-lite"/>
    </source>
</evidence>
<comment type="similarity">
    <text evidence="1">Belongs to the FAM98 family.</text>
</comment>
<feature type="non-terminal residue" evidence="3">
    <location>
        <position position="460"/>
    </location>
</feature>
<proteinExistence type="inferred from homology"/>
<sequence>MDREGRAADLLTRIELCGLQTGVNSFDLYSKDVREVFRKLCAALADAVQLTVTPLALCDSSQLSAAAQAVRAATASQRDAQMNRLDIALLALLKTIDATTQAKERVEVLEQLMSCLQAARLVAVSRDGGKPTFGTDRQEEPQQQETTKVSQAAATHIDGNSGGVAAAVVGKELQARTVDVSRALRLAAGALQVPLAADPGSGSRRSLPLLERLVPQVQAALDQLGPSFLAPICQRKDLTTEQLAVLADINTAFQEEYELRRAVLVERAKVTLQAFEWSGRLAERGTAEEAGGVAAAARRAMAVQPQVCLDDVWSLRPADAVALTSVPTSTPIATLDAAATVTGYSPSTDLCGAASLSGRKRAAPLAASIKSVIIGKVPDRGGRPEGRSREAYMPDFRPRSVGGGGGGGNYGSGGGGGRGGGAYRPQSALGGPSSGGGRDRGAERGGGGVRGGPQHTGSVD</sequence>
<dbReference type="Proteomes" id="UP001165090">
    <property type="component" value="Unassembled WGS sequence"/>
</dbReference>
<feature type="compositionally biased region" description="Gly residues" evidence="2">
    <location>
        <begin position="401"/>
        <end position="422"/>
    </location>
</feature>
<dbReference type="Pfam" id="PF10239">
    <property type="entry name" value="DUF2465"/>
    <property type="match status" value="1"/>
</dbReference>
<organism evidence="3 4">
    <name type="scientific">Volvox africanus</name>
    <dbReference type="NCBI Taxonomy" id="51714"/>
    <lineage>
        <taxon>Eukaryota</taxon>
        <taxon>Viridiplantae</taxon>
        <taxon>Chlorophyta</taxon>
        <taxon>core chlorophytes</taxon>
        <taxon>Chlorophyceae</taxon>
        <taxon>CS clade</taxon>
        <taxon>Chlamydomonadales</taxon>
        <taxon>Volvocaceae</taxon>
        <taxon>Volvox</taxon>
    </lineage>
</organism>
<reference evidence="3 4" key="1">
    <citation type="journal article" date="2023" name="IScience">
        <title>Expanded male sex-determining region conserved during the evolution of homothallism in the green alga Volvox.</title>
        <authorList>
            <person name="Yamamoto K."/>
            <person name="Matsuzaki R."/>
            <person name="Mahakham W."/>
            <person name="Heman W."/>
            <person name="Sekimoto H."/>
            <person name="Kawachi M."/>
            <person name="Minakuchi Y."/>
            <person name="Toyoda A."/>
            <person name="Nozaki H."/>
        </authorList>
    </citation>
    <scope>NUCLEOTIDE SEQUENCE [LARGE SCALE GENOMIC DNA]</scope>
    <source>
        <strain evidence="3 4">NIES-4468</strain>
    </source>
</reference>
<evidence type="ECO:0000256" key="1">
    <source>
        <dbReference type="ARBA" id="ARBA00007218"/>
    </source>
</evidence>
<dbReference type="EMBL" id="BSDZ01000010">
    <property type="protein sequence ID" value="GLI61504.1"/>
    <property type="molecule type" value="Genomic_DNA"/>
</dbReference>
<evidence type="ECO:0000313" key="3">
    <source>
        <dbReference type="EMBL" id="GLI61504.1"/>
    </source>
</evidence>
<protein>
    <submittedName>
        <fullName evidence="3">Uncharacterized protein</fullName>
    </submittedName>
</protein>